<sequence length="366" mass="41082">MKKRQHVLILGGGVGGVATAVALRKSFDVTLVTESDFINYALLPKLFVENLNYLNAIIQTKILSSFGIQVYRDTISLIIPSEKKVKTKKGKLFTYDYLIIALGAEVPIAPHFWSIEGFSQFQKEAVNFKGGKLVIAVEGIPYRCPPAPFDIAYRLKRYFESKSLNVQTIILHPEAKPLIAVGEEVHKKLIQGIEREGIELKAAYHIKKIDPIERKIENESGELVNYDLLMYVPKHKAPNVVSQSELSTNDGWLNVKKNFRTEKYDNIFGVGDIIAPTLGLPMAAFLALYEAQFVSSLLTNQEPPNKAEAACPIEMGSYSFIPFCDFRSKIENGLPPKCKIIEAEQNFIGFFRNLIHQRLLSLFSGL</sequence>
<feature type="domain" description="FAD/NAD(P)-binding" evidence="1">
    <location>
        <begin position="6"/>
        <end position="118"/>
    </location>
</feature>
<dbReference type="Proteomes" id="UP000241473">
    <property type="component" value="Unassembled WGS sequence"/>
</dbReference>
<dbReference type="SUPFAM" id="SSF51905">
    <property type="entry name" value="FAD/NAD(P)-binding domain"/>
    <property type="match status" value="2"/>
</dbReference>
<feature type="domain" description="Sulfide dehydrogenase [flavocytochrome c] flavoprotein chain central" evidence="2">
    <location>
        <begin position="129"/>
        <end position="233"/>
    </location>
</feature>
<dbReference type="Gene3D" id="3.50.50.60">
    <property type="entry name" value="FAD/NAD(P)-binding domain"/>
    <property type="match status" value="2"/>
</dbReference>
<dbReference type="PANTHER" id="PTHR43755:SF1">
    <property type="entry name" value="FAD-DEPENDENT PYRIDINE NUCLEOTIDE-DISULPHIDE OXIDOREDUCTASE"/>
    <property type="match status" value="1"/>
</dbReference>
<dbReference type="InterPro" id="IPR052541">
    <property type="entry name" value="SQRD"/>
</dbReference>
<dbReference type="PANTHER" id="PTHR43755">
    <property type="match status" value="1"/>
</dbReference>
<dbReference type="InterPro" id="IPR049386">
    <property type="entry name" value="FCSD_central"/>
</dbReference>
<evidence type="ECO:0000313" key="3">
    <source>
        <dbReference type="EMBL" id="PSN89137.1"/>
    </source>
</evidence>
<dbReference type="InterPro" id="IPR023753">
    <property type="entry name" value="FAD/NAD-binding_dom"/>
</dbReference>
<evidence type="ECO:0000259" key="1">
    <source>
        <dbReference type="Pfam" id="PF07992"/>
    </source>
</evidence>
<protein>
    <recommendedName>
        <fullName evidence="5">FAD/NAD(P)-binding domain-containing protein</fullName>
    </recommendedName>
</protein>
<name>A0A2R6ARX3_9ARCH</name>
<dbReference type="InterPro" id="IPR036188">
    <property type="entry name" value="FAD/NAD-bd_sf"/>
</dbReference>
<dbReference type="Pfam" id="PF07992">
    <property type="entry name" value="Pyr_redox_2"/>
    <property type="match status" value="1"/>
</dbReference>
<dbReference type="EMBL" id="NEXB01000007">
    <property type="protein sequence ID" value="PSN89137.1"/>
    <property type="molecule type" value="Genomic_DNA"/>
</dbReference>
<organism evidence="3 4">
    <name type="scientific">Candidatus Marsarchaeota G1 archaeon OSP_C</name>
    <dbReference type="NCBI Taxonomy" id="1978154"/>
    <lineage>
        <taxon>Archaea</taxon>
        <taxon>Candidatus Marsarchaeota</taxon>
        <taxon>Candidatus Marsarchaeota group 1</taxon>
    </lineage>
</organism>
<dbReference type="AlphaFoldDB" id="A0A2R6ARX3"/>
<dbReference type="Pfam" id="PF21706">
    <property type="entry name" value="FCSD_central"/>
    <property type="match status" value="1"/>
</dbReference>
<evidence type="ECO:0000313" key="4">
    <source>
        <dbReference type="Proteomes" id="UP000241473"/>
    </source>
</evidence>
<dbReference type="GO" id="GO:0016491">
    <property type="term" value="F:oxidoreductase activity"/>
    <property type="evidence" value="ECO:0007669"/>
    <property type="project" value="InterPro"/>
</dbReference>
<evidence type="ECO:0000259" key="2">
    <source>
        <dbReference type="Pfam" id="PF21706"/>
    </source>
</evidence>
<accession>A0A2R6ARX3</accession>
<comment type="caution">
    <text evidence="3">The sequence shown here is derived from an EMBL/GenBank/DDBJ whole genome shotgun (WGS) entry which is preliminary data.</text>
</comment>
<evidence type="ECO:0008006" key="5">
    <source>
        <dbReference type="Google" id="ProtNLM"/>
    </source>
</evidence>
<proteinExistence type="predicted"/>
<gene>
    <name evidence="3" type="ORF">B9Q00_02635</name>
</gene>
<reference evidence="3 4" key="1">
    <citation type="submission" date="2017-04" db="EMBL/GenBank/DDBJ databases">
        <title>Novel microbial lineages endemic to geothermal iron-oxide mats fill important gaps in the evolutionary history of Archaea.</title>
        <authorList>
            <person name="Jay Z.J."/>
            <person name="Beam J.P."/>
            <person name="Dlakic M."/>
            <person name="Rusch D.B."/>
            <person name="Kozubal M.A."/>
            <person name="Inskeep W.P."/>
        </authorList>
    </citation>
    <scope>NUCLEOTIDE SEQUENCE [LARGE SCALE GENOMIC DNA]</scope>
    <source>
        <strain evidence="3">OSP_C</strain>
    </source>
</reference>